<dbReference type="OrthoDB" id="19232at2759"/>
<accession>A0A813PXM9</accession>
<dbReference type="EMBL" id="CAJNOK010000324">
    <property type="protein sequence ID" value="CAF0745213.1"/>
    <property type="molecule type" value="Genomic_DNA"/>
</dbReference>
<reference evidence="3" key="1">
    <citation type="submission" date="2021-02" db="EMBL/GenBank/DDBJ databases">
        <authorList>
            <person name="Nowell W R."/>
        </authorList>
    </citation>
    <scope>NUCLEOTIDE SEQUENCE</scope>
</reference>
<dbReference type="Proteomes" id="UP000682733">
    <property type="component" value="Unassembled WGS sequence"/>
</dbReference>
<comment type="similarity">
    <text evidence="1">Belongs to the EFR3 family.</text>
</comment>
<dbReference type="PANTHER" id="PTHR12444:SF8">
    <property type="entry name" value="PROTEIN EFR3 HOMOLOG CMP44E"/>
    <property type="match status" value="1"/>
</dbReference>
<dbReference type="Proteomes" id="UP000677228">
    <property type="component" value="Unassembled WGS sequence"/>
</dbReference>
<dbReference type="EMBL" id="CAJOBA010000324">
    <property type="protein sequence ID" value="CAF3523144.1"/>
    <property type="molecule type" value="Genomic_DNA"/>
</dbReference>
<dbReference type="EMBL" id="CAJOBC010000093">
    <property type="protein sequence ID" value="CAF3535477.1"/>
    <property type="molecule type" value="Genomic_DNA"/>
</dbReference>
<dbReference type="InterPro" id="IPR049152">
    <property type="entry name" value="EFR3-like_ARM"/>
</dbReference>
<dbReference type="GO" id="GO:0005886">
    <property type="term" value="C:plasma membrane"/>
    <property type="evidence" value="ECO:0007669"/>
    <property type="project" value="TreeGrafter"/>
</dbReference>
<dbReference type="InterPro" id="IPR016024">
    <property type="entry name" value="ARM-type_fold"/>
</dbReference>
<keyword evidence="6" id="KW-1185">Reference proteome</keyword>
<dbReference type="AlphaFoldDB" id="A0A813PXM9"/>
<dbReference type="GO" id="GO:0072659">
    <property type="term" value="P:protein localization to plasma membrane"/>
    <property type="evidence" value="ECO:0007669"/>
    <property type="project" value="TreeGrafter"/>
</dbReference>
<dbReference type="Pfam" id="PF21052">
    <property type="entry name" value="EFR3_ARM"/>
    <property type="match status" value="1"/>
</dbReference>
<evidence type="ECO:0000313" key="3">
    <source>
        <dbReference type="EMBL" id="CAF0755208.1"/>
    </source>
</evidence>
<evidence type="ECO:0000313" key="6">
    <source>
        <dbReference type="Proteomes" id="UP000663829"/>
    </source>
</evidence>
<evidence type="ECO:0008006" key="7">
    <source>
        <dbReference type="Google" id="ProtNLM"/>
    </source>
</evidence>
<organism evidence="3 6">
    <name type="scientific">Didymodactylos carnosus</name>
    <dbReference type="NCBI Taxonomy" id="1234261"/>
    <lineage>
        <taxon>Eukaryota</taxon>
        <taxon>Metazoa</taxon>
        <taxon>Spiralia</taxon>
        <taxon>Gnathifera</taxon>
        <taxon>Rotifera</taxon>
        <taxon>Eurotatoria</taxon>
        <taxon>Bdelloidea</taxon>
        <taxon>Philodinida</taxon>
        <taxon>Philodinidae</taxon>
        <taxon>Didymodactylos</taxon>
    </lineage>
</organism>
<gene>
    <name evidence="3" type="ORF">GPM918_LOCUS1072</name>
    <name evidence="2" type="ORF">OVA965_LOCUS1680</name>
    <name evidence="5" type="ORF">SRO942_LOCUS1072</name>
    <name evidence="4" type="ORF">TMI583_LOCUS1680</name>
</gene>
<dbReference type="PANTHER" id="PTHR12444">
    <property type="entry name" value="PROTEIN EFR3 HOMOLOG CMP44E"/>
    <property type="match status" value="1"/>
</dbReference>
<proteinExistence type="inferred from homology"/>
<dbReference type="Proteomes" id="UP000663829">
    <property type="component" value="Unassembled WGS sequence"/>
</dbReference>
<name>A0A813PXM9_9BILA</name>
<protein>
    <recommendedName>
        <fullName evidence="7">EFR3-like protein</fullName>
    </recommendedName>
</protein>
<evidence type="ECO:0000313" key="2">
    <source>
        <dbReference type="EMBL" id="CAF0745213.1"/>
    </source>
</evidence>
<evidence type="ECO:0000313" key="4">
    <source>
        <dbReference type="EMBL" id="CAF3523144.1"/>
    </source>
</evidence>
<dbReference type="SUPFAM" id="SSF48371">
    <property type="entry name" value="ARM repeat"/>
    <property type="match status" value="1"/>
</dbReference>
<sequence length="670" mass="78238">MILGLDKSNLESLTFYAVRKPEKLDKSVRYMAEKVERYLSHSNRQYVILGVKAMTEIMKSCCEQLNSFVDHYLAALRLVLEERNDLELTEQAVLSFESFCKIPEEAPSYQRNYDFFFDRFTELCHNNNDKTRTKFRCLGLRGHHALILKTANDELQTDVWKHMDKIVPSIIYNMDVKNFRPEDNLSQNRTTDQIELVDNDDPSILAENVLKDLFDRAHLNNIKACVQPILIHLDNHMKWIPVDFPKYIFSKIMRTIKHHNGYLVIELLLAHLETHLERQETADIKSSIMNVIQDCMIFTAESTGAGSTMFTGIQRLLNFLKKSFEIEREHGSHAISEEQKFQTAIINGIGDFTQKLPDFQMIEVMQFIITSLPNFDQERHETPDSSFCENFDGIFCGPRKVRKRASPTLESTTQLASSQSRIFLLQVMQNHVLYLLVAATYHLTHRLETSIQTTFPRQLFDPLLKMMNSTEPEVRLNVIEILQSFVDRRNYSNKIRRIRLIRNISQLELPTETKSYRLFDLSFMKKFGPQFLSQLYKCILYENNNVDLFHAIYCLINLITLEAENKDVFVDFIHFCLEVQSTVIKISETSSTTQGRRLSTFNQNCIHALIAAYFNLISKLNDITQFYNYVDEVVRAREHRAPYLLPPMAFNYNDTTKSLSSLYYRLSIIQ</sequence>
<evidence type="ECO:0000256" key="1">
    <source>
        <dbReference type="ARBA" id="ARBA00010216"/>
    </source>
</evidence>
<comment type="caution">
    <text evidence="3">The sequence shown here is derived from an EMBL/GenBank/DDBJ whole genome shotgun (WGS) entry which is preliminary data.</text>
</comment>
<dbReference type="InterPro" id="IPR051851">
    <property type="entry name" value="EFR3_Homologs"/>
</dbReference>
<dbReference type="EMBL" id="CAJNOQ010000093">
    <property type="protein sequence ID" value="CAF0755208.1"/>
    <property type="molecule type" value="Genomic_DNA"/>
</dbReference>
<evidence type="ECO:0000313" key="5">
    <source>
        <dbReference type="EMBL" id="CAF3535477.1"/>
    </source>
</evidence>
<dbReference type="Proteomes" id="UP000681722">
    <property type="component" value="Unassembled WGS sequence"/>
</dbReference>